<reference evidence="1" key="2">
    <citation type="submission" date="2022-01" db="EMBL/GenBank/DDBJ databases">
        <authorList>
            <person name="Yamashiro T."/>
            <person name="Shiraishi A."/>
            <person name="Satake H."/>
            <person name="Nakayama K."/>
        </authorList>
    </citation>
    <scope>NUCLEOTIDE SEQUENCE</scope>
</reference>
<sequence length="77" mass="8688">MRLRFILLKKITYLEISSSSPKGEEDEVFGMQIPKELITDNIGNASYYNAYLEMVEKHDRKIVAAGGGKKKSANMYG</sequence>
<keyword evidence="2" id="KW-1185">Reference proteome</keyword>
<accession>A0ABQ5D2D2</accession>
<dbReference type="Proteomes" id="UP001151760">
    <property type="component" value="Unassembled WGS sequence"/>
</dbReference>
<protein>
    <submittedName>
        <fullName evidence="1">Uncharacterized protein</fullName>
    </submittedName>
</protein>
<reference evidence="1" key="1">
    <citation type="journal article" date="2022" name="Int. J. Mol. Sci.">
        <title>Draft Genome of Tanacetum Coccineum: Genomic Comparison of Closely Related Tanacetum-Family Plants.</title>
        <authorList>
            <person name="Yamashiro T."/>
            <person name="Shiraishi A."/>
            <person name="Nakayama K."/>
            <person name="Satake H."/>
        </authorList>
    </citation>
    <scope>NUCLEOTIDE SEQUENCE</scope>
</reference>
<organism evidence="1 2">
    <name type="scientific">Tanacetum coccineum</name>
    <dbReference type="NCBI Taxonomy" id="301880"/>
    <lineage>
        <taxon>Eukaryota</taxon>
        <taxon>Viridiplantae</taxon>
        <taxon>Streptophyta</taxon>
        <taxon>Embryophyta</taxon>
        <taxon>Tracheophyta</taxon>
        <taxon>Spermatophyta</taxon>
        <taxon>Magnoliopsida</taxon>
        <taxon>eudicotyledons</taxon>
        <taxon>Gunneridae</taxon>
        <taxon>Pentapetalae</taxon>
        <taxon>asterids</taxon>
        <taxon>campanulids</taxon>
        <taxon>Asterales</taxon>
        <taxon>Asteraceae</taxon>
        <taxon>Asteroideae</taxon>
        <taxon>Anthemideae</taxon>
        <taxon>Anthemidinae</taxon>
        <taxon>Tanacetum</taxon>
    </lineage>
</organism>
<name>A0ABQ5D2D2_9ASTR</name>
<gene>
    <name evidence="1" type="ORF">Tco_0923934</name>
</gene>
<proteinExistence type="predicted"/>
<dbReference type="EMBL" id="BQNB010014885">
    <property type="protein sequence ID" value="GJT33515.1"/>
    <property type="molecule type" value="Genomic_DNA"/>
</dbReference>
<comment type="caution">
    <text evidence="1">The sequence shown here is derived from an EMBL/GenBank/DDBJ whole genome shotgun (WGS) entry which is preliminary data.</text>
</comment>
<evidence type="ECO:0000313" key="2">
    <source>
        <dbReference type="Proteomes" id="UP001151760"/>
    </source>
</evidence>
<evidence type="ECO:0000313" key="1">
    <source>
        <dbReference type="EMBL" id="GJT33515.1"/>
    </source>
</evidence>